<organism evidence="1 2">
    <name type="scientific">Halteria grandinella</name>
    <dbReference type="NCBI Taxonomy" id="5974"/>
    <lineage>
        <taxon>Eukaryota</taxon>
        <taxon>Sar</taxon>
        <taxon>Alveolata</taxon>
        <taxon>Ciliophora</taxon>
        <taxon>Intramacronucleata</taxon>
        <taxon>Spirotrichea</taxon>
        <taxon>Stichotrichia</taxon>
        <taxon>Sporadotrichida</taxon>
        <taxon>Halteriidae</taxon>
        <taxon>Halteria</taxon>
    </lineage>
</organism>
<gene>
    <name evidence="1" type="ORF">FGO68_gene15876</name>
</gene>
<evidence type="ECO:0000313" key="2">
    <source>
        <dbReference type="Proteomes" id="UP000785679"/>
    </source>
</evidence>
<name>A0A8J8NZW2_HALGN</name>
<accession>A0A8J8NZW2</accession>
<comment type="caution">
    <text evidence="1">The sequence shown here is derived from an EMBL/GenBank/DDBJ whole genome shotgun (WGS) entry which is preliminary data.</text>
</comment>
<protein>
    <submittedName>
        <fullName evidence="1">Uncharacterized protein</fullName>
    </submittedName>
</protein>
<dbReference type="AlphaFoldDB" id="A0A8J8NZW2"/>
<dbReference type="EMBL" id="RRYP01002389">
    <property type="protein sequence ID" value="TNV84826.1"/>
    <property type="molecule type" value="Genomic_DNA"/>
</dbReference>
<evidence type="ECO:0000313" key="1">
    <source>
        <dbReference type="EMBL" id="TNV84826.1"/>
    </source>
</evidence>
<proteinExistence type="predicted"/>
<keyword evidence="2" id="KW-1185">Reference proteome</keyword>
<dbReference type="Proteomes" id="UP000785679">
    <property type="component" value="Unassembled WGS sequence"/>
</dbReference>
<reference evidence="1" key="1">
    <citation type="submission" date="2019-06" db="EMBL/GenBank/DDBJ databases">
        <authorList>
            <person name="Zheng W."/>
        </authorList>
    </citation>
    <scope>NUCLEOTIDE SEQUENCE</scope>
    <source>
        <strain evidence="1">QDHG01</strain>
    </source>
</reference>
<sequence>MTIISNEQIAACSKHWLITNSCIYSIFSSGINLNYMRRIYIEQPCFCISLGTLAIPDLSSEPANYLTCRCLNDSQCICFIVTLIMKSRGFK</sequence>